<evidence type="ECO:0000313" key="1">
    <source>
        <dbReference type="EMBL" id="CAE7364756.1"/>
    </source>
</evidence>
<dbReference type="Proteomes" id="UP000601435">
    <property type="component" value="Unassembled WGS sequence"/>
</dbReference>
<comment type="caution">
    <text evidence="1">The sequence shown here is derived from an EMBL/GenBank/DDBJ whole genome shotgun (WGS) entry which is preliminary data.</text>
</comment>
<name>A0A812PUR2_9DINO</name>
<dbReference type="EMBL" id="CAJNJA010015616">
    <property type="protein sequence ID" value="CAE7364756.1"/>
    <property type="molecule type" value="Genomic_DNA"/>
</dbReference>
<reference evidence="1" key="1">
    <citation type="submission" date="2021-02" db="EMBL/GenBank/DDBJ databases">
        <authorList>
            <person name="Dougan E. K."/>
            <person name="Rhodes N."/>
            <person name="Thang M."/>
            <person name="Chan C."/>
        </authorList>
    </citation>
    <scope>NUCLEOTIDE SEQUENCE</scope>
</reference>
<gene>
    <name evidence="1" type="primary">CPK12</name>
    <name evidence="1" type="ORF">SNEC2469_LOCUS9675</name>
</gene>
<proteinExistence type="predicted"/>
<sequence length="336" mass="36786">NSDGTLTRNSIPADCIISAVDTSKTDLPLYVAETEATITGEPLRSFRAKHDYEEAKPSAAPVMADVAMDEDPATCKGEPSSAVDVAVTQMPVTSSLITANFRHLNQGTKKRGQMSAEATVIRDAEDIVTRAMQLQYASVSCRWSEDVQFQWRMPMLHYIACACLPDPERTEEQRHLRAGSHYAATQSGVPAGKLVFYAHCEVEPCGHCVSSTMLEAFSLLRVRCRATDEEIVEVAARNKGTPKGSPDTVAPLYRGYPQAVRPWDEWNRSGGQTHGRYSQAEWDQWLEAADGGGYTPLLVACAKENRWPVAELLLNSSAELGVATHGQKLSPLFLVS</sequence>
<feature type="non-terminal residue" evidence="1">
    <location>
        <position position="336"/>
    </location>
</feature>
<organism evidence="1 2">
    <name type="scientific">Symbiodinium necroappetens</name>
    <dbReference type="NCBI Taxonomy" id="1628268"/>
    <lineage>
        <taxon>Eukaryota</taxon>
        <taxon>Sar</taxon>
        <taxon>Alveolata</taxon>
        <taxon>Dinophyceae</taxon>
        <taxon>Suessiales</taxon>
        <taxon>Symbiodiniaceae</taxon>
        <taxon>Symbiodinium</taxon>
    </lineage>
</organism>
<protein>
    <submittedName>
        <fullName evidence="1">CPK12 protein</fullName>
    </submittedName>
</protein>
<feature type="non-terminal residue" evidence="1">
    <location>
        <position position="1"/>
    </location>
</feature>
<dbReference type="AlphaFoldDB" id="A0A812PUR2"/>
<accession>A0A812PUR2</accession>
<evidence type="ECO:0000313" key="2">
    <source>
        <dbReference type="Proteomes" id="UP000601435"/>
    </source>
</evidence>
<keyword evidence="2" id="KW-1185">Reference proteome</keyword>